<feature type="domain" description="C2H2-type" evidence="8">
    <location>
        <begin position="435"/>
        <end position="462"/>
    </location>
</feature>
<organism evidence="9">
    <name type="scientific">Pectinophora gossypiella</name>
    <name type="common">Cotton pink bollworm</name>
    <name type="synonym">Depressaria gossypiella</name>
    <dbReference type="NCBI Taxonomy" id="13191"/>
    <lineage>
        <taxon>Eukaryota</taxon>
        <taxon>Metazoa</taxon>
        <taxon>Ecdysozoa</taxon>
        <taxon>Arthropoda</taxon>
        <taxon>Hexapoda</taxon>
        <taxon>Insecta</taxon>
        <taxon>Pterygota</taxon>
        <taxon>Neoptera</taxon>
        <taxon>Endopterygota</taxon>
        <taxon>Lepidoptera</taxon>
        <taxon>Glossata</taxon>
        <taxon>Ditrysia</taxon>
        <taxon>Gelechioidea</taxon>
        <taxon>Gelechiidae</taxon>
        <taxon>Apatetrinae</taxon>
        <taxon>Pectinophora</taxon>
    </lineage>
</organism>
<dbReference type="GO" id="GO:0000978">
    <property type="term" value="F:RNA polymerase II cis-regulatory region sequence-specific DNA binding"/>
    <property type="evidence" value="ECO:0007669"/>
    <property type="project" value="TreeGrafter"/>
</dbReference>
<dbReference type="GO" id="GO:0005634">
    <property type="term" value="C:nucleus"/>
    <property type="evidence" value="ECO:0007669"/>
    <property type="project" value="UniProtKB-SubCell"/>
</dbReference>
<dbReference type="Pfam" id="PF00096">
    <property type="entry name" value="zf-C2H2"/>
    <property type="match status" value="2"/>
</dbReference>
<feature type="domain" description="C2H2-type" evidence="8">
    <location>
        <begin position="407"/>
        <end position="434"/>
    </location>
</feature>
<name>A0A1E1W5A4_PECGO</name>
<evidence type="ECO:0000256" key="5">
    <source>
        <dbReference type="ARBA" id="ARBA00022833"/>
    </source>
</evidence>
<dbReference type="PROSITE" id="PS50157">
    <property type="entry name" value="ZINC_FINGER_C2H2_2"/>
    <property type="match status" value="9"/>
</dbReference>
<evidence type="ECO:0000259" key="8">
    <source>
        <dbReference type="PROSITE" id="PS50157"/>
    </source>
</evidence>
<feature type="domain" description="C2H2-type" evidence="8">
    <location>
        <begin position="322"/>
        <end position="350"/>
    </location>
</feature>
<accession>A0A1E1W5A4</accession>
<dbReference type="OrthoDB" id="264392at2759"/>
<gene>
    <name evidence="9" type="ORF">g.9701</name>
</gene>
<dbReference type="EMBL" id="GDQN01008891">
    <property type="protein sequence ID" value="JAT82163.1"/>
    <property type="molecule type" value="Transcribed_RNA"/>
</dbReference>
<sequence length="537" mass="62770">MNNVSDILQKIINKEYDFCCLCFKNIDCAQTDLDDEVVLLENNAQKNLKMYEILSYVFGDEVLSNISAFQSICLSCVTVTVNSYKFMKETNNNIRYITNAIEHLNTFFNDIPDDLECYRTLFMAVNPEFNFSNQFYDPIGSVTDVKEALDRFNSLLHLKKPKVEPMPQVKRANLKPRNKIEMLSKAASFKIKTLDMLHNRDRSEIKCKDCFREFLSFPNLRNHFMRMHAPKNFKCSKCPKSYGSLSLLKGHEADSHIGMMCTECGKTFNNMHTLKMHEKSHYLRFVCQQCGRVYKNHNTFKKHLDNNVCETTVRHSPANAKFECDYCHKKYTQKISLRVHIQYEHGNYKSHDCKWCKKKFFCQSRLKAHIVKHTKEKNFICTICSGKFVSKESLLYHTRIHTGERPYPCPLCDQRFLSASRRAQHVRSHHTEATVECEVCHSKFKSMHYLIKHRKIHEKSNSGAQKKRTLSIKHNTEQDVAINSINKTIENKDVKEFEYDENLSVDNQQMIYNVVQNDDGNVLQLQVDSDGRSTKKS</sequence>
<evidence type="ECO:0000256" key="6">
    <source>
        <dbReference type="ARBA" id="ARBA00023242"/>
    </source>
</evidence>
<dbReference type="SUPFAM" id="SSF57667">
    <property type="entry name" value="beta-beta-alpha zinc fingers"/>
    <property type="match status" value="5"/>
</dbReference>
<feature type="domain" description="C2H2-type" evidence="8">
    <location>
        <begin position="285"/>
        <end position="312"/>
    </location>
</feature>
<dbReference type="PANTHER" id="PTHR24376">
    <property type="entry name" value="ZINC FINGER PROTEIN"/>
    <property type="match status" value="1"/>
</dbReference>
<dbReference type="AlphaFoldDB" id="A0A1E1W5A4"/>
<evidence type="ECO:0000256" key="2">
    <source>
        <dbReference type="ARBA" id="ARBA00022723"/>
    </source>
</evidence>
<dbReference type="SMART" id="SM00355">
    <property type="entry name" value="ZnF_C2H2"/>
    <property type="match status" value="9"/>
</dbReference>
<dbReference type="InterPro" id="IPR036236">
    <property type="entry name" value="Znf_C2H2_sf"/>
</dbReference>
<feature type="domain" description="C2H2-type" evidence="8">
    <location>
        <begin position="233"/>
        <end position="258"/>
    </location>
</feature>
<dbReference type="Gene3D" id="3.30.160.60">
    <property type="entry name" value="Classic Zinc Finger"/>
    <property type="match status" value="5"/>
</dbReference>
<dbReference type="InterPro" id="IPR013087">
    <property type="entry name" value="Znf_C2H2_type"/>
</dbReference>
<evidence type="ECO:0000256" key="1">
    <source>
        <dbReference type="ARBA" id="ARBA00004123"/>
    </source>
</evidence>
<reference evidence="9" key="1">
    <citation type="submission" date="2015-09" db="EMBL/GenBank/DDBJ databases">
        <title>De novo assembly of Pectinophora gossypiella (Pink Bollworm) gut transcriptome.</title>
        <authorList>
            <person name="Tassone E.E."/>
        </authorList>
    </citation>
    <scope>NUCLEOTIDE SEQUENCE</scope>
</reference>
<evidence type="ECO:0000256" key="4">
    <source>
        <dbReference type="ARBA" id="ARBA00022771"/>
    </source>
</evidence>
<feature type="domain" description="C2H2-type" evidence="8">
    <location>
        <begin position="259"/>
        <end position="281"/>
    </location>
</feature>
<dbReference type="PANTHER" id="PTHR24376:SF235">
    <property type="entry name" value="C2H2-TYPE DOMAIN-CONTAINING PROTEIN"/>
    <property type="match status" value="1"/>
</dbReference>
<evidence type="ECO:0000256" key="3">
    <source>
        <dbReference type="ARBA" id="ARBA00022737"/>
    </source>
</evidence>
<keyword evidence="4 7" id="KW-0863">Zinc-finger</keyword>
<evidence type="ECO:0000313" key="9">
    <source>
        <dbReference type="EMBL" id="JAT82163.1"/>
    </source>
</evidence>
<feature type="domain" description="C2H2-type" evidence="8">
    <location>
        <begin position="205"/>
        <end position="233"/>
    </location>
</feature>
<dbReference type="GO" id="GO:0008270">
    <property type="term" value="F:zinc ion binding"/>
    <property type="evidence" value="ECO:0007669"/>
    <property type="project" value="UniProtKB-KW"/>
</dbReference>
<dbReference type="FunFam" id="3.30.160.60:FF:000446">
    <property type="entry name" value="Zinc finger protein"/>
    <property type="match status" value="2"/>
</dbReference>
<keyword evidence="2" id="KW-0479">Metal-binding</keyword>
<keyword evidence="6" id="KW-0539">Nucleus</keyword>
<evidence type="ECO:0000256" key="7">
    <source>
        <dbReference type="PROSITE-ProRule" id="PRU00042"/>
    </source>
</evidence>
<comment type="subcellular location">
    <subcellularLocation>
        <location evidence="1">Nucleus</location>
    </subcellularLocation>
</comment>
<feature type="domain" description="C2H2-type" evidence="8">
    <location>
        <begin position="351"/>
        <end position="378"/>
    </location>
</feature>
<dbReference type="GO" id="GO:0001228">
    <property type="term" value="F:DNA-binding transcription activator activity, RNA polymerase II-specific"/>
    <property type="evidence" value="ECO:0007669"/>
    <property type="project" value="TreeGrafter"/>
</dbReference>
<feature type="domain" description="C2H2-type" evidence="8">
    <location>
        <begin position="379"/>
        <end position="406"/>
    </location>
</feature>
<proteinExistence type="predicted"/>
<keyword evidence="3" id="KW-0677">Repeat</keyword>
<dbReference type="PROSITE" id="PS00028">
    <property type="entry name" value="ZINC_FINGER_C2H2_1"/>
    <property type="match status" value="7"/>
</dbReference>
<keyword evidence="5" id="KW-0862">Zinc</keyword>
<protein>
    <recommendedName>
        <fullName evidence="8">C2H2-type domain-containing protein</fullName>
    </recommendedName>
</protein>